<reference evidence="3" key="1">
    <citation type="journal article" date="2013" name="Nat. Genet.">
        <title>The duck genome and transcriptome provide insight into an avian influenza virus reservoir species.</title>
        <authorList>
            <person name="Huang Y."/>
            <person name="Li Y."/>
            <person name="Burt D.W."/>
            <person name="Chen H."/>
            <person name="Zhang Y."/>
            <person name="Qian W."/>
            <person name="Kim H."/>
            <person name="Gan S."/>
            <person name="Zhao Y."/>
            <person name="Li J."/>
            <person name="Yi K."/>
            <person name="Feng H."/>
            <person name="Zhu P."/>
            <person name="Li B."/>
            <person name="Liu Q."/>
            <person name="Fairley S."/>
            <person name="Magor K.E."/>
            <person name="Du Z."/>
            <person name="Hu X."/>
            <person name="Goodman L."/>
            <person name="Tafer H."/>
            <person name="Vignal A."/>
            <person name="Lee T."/>
            <person name="Kim K.W."/>
            <person name="Sheng Z."/>
            <person name="An Y."/>
            <person name="Searle S."/>
            <person name="Herrero J."/>
            <person name="Groenen M.A."/>
            <person name="Crooijmans R.P."/>
            <person name="Faraut T."/>
            <person name="Cai Q."/>
            <person name="Webster R.G."/>
            <person name="Aldridge J.R."/>
            <person name="Warren W.C."/>
            <person name="Bartschat S."/>
            <person name="Kehr S."/>
            <person name="Marz M."/>
            <person name="Stadler P.F."/>
            <person name="Smith J."/>
            <person name="Kraus R.H."/>
            <person name="Zhao Y."/>
            <person name="Ren L."/>
            <person name="Fei J."/>
            <person name="Morisson M."/>
            <person name="Kaiser P."/>
            <person name="Griffin D.K."/>
            <person name="Rao M."/>
            <person name="Pitel F."/>
            <person name="Wang J."/>
            <person name="Li N."/>
        </authorList>
    </citation>
    <scope>NUCLEOTIDE SEQUENCE [LARGE SCALE GENOMIC DNA]</scope>
</reference>
<name>R0L6E6_ANAPL</name>
<keyword evidence="3" id="KW-1185">Reference proteome</keyword>
<feature type="domain" description="Macro" evidence="1">
    <location>
        <begin position="24"/>
        <end position="65"/>
    </location>
</feature>
<organism evidence="2 3">
    <name type="scientific">Anas platyrhynchos</name>
    <name type="common">Mallard</name>
    <name type="synonym">Anas boschas</name>
    <dbReference type="NCBI Taxonomy" id="8839"/>
    <lineage>
        <taxon>Eukaryota</taxon>
        <taxon>Metazoa</taxon>
        <taxon>Chordata</taxon>
        <taxon>Craniata</taxon>
        <taxon>Vertebrata</taxon>
        <taxon>Euteleostomi</taxon>
        <taxon>Archelosauria</taxon>
        <taxon>Archosauria</taxon>
        <taxon>Dinosauria</taxon>
        <taxon>Saurischia</taxon>
        <taxon>Theropoda</taxon>
        <taxon>Coelurosauria</taxon>
        <taxon>Aves</taxon>
        <taxon>Neognathae</taxon>
        <taxon>Galloanserae</taxon>
        <taxon>Anseriformes</taxon>
        <taxon>Anatidae</taxon>
        <taxon>Anatinae</taxon>
        <taxon>Anas</taxon>
    </lineage>
</organism>
<dbReference type="AlphaFoldDB" id="R0L6E6"/>
<sequence length="176" mass="19464">MVNEKLQSDAGPSIWHKNVNFTNDVIHTVGPIARGHLTDTHKENLANCYKSSLKLAKENNIRSLDCSNTWTFLSPAVIHTGGTEVPVLLYPHAPLFLPSGSGQLHAAFVPFRYGGGGGELNDVMYKKDVMGKTSNEMREYNEMPVSMIAKVHNSPAVQPWARICIAIMAEEFQDQI</sequence>
<evidence type="ECO:0000313" key="3">
    <source>
        <dbReference type="Proteomes" id="UP000296049"/>
    </source>
</evidence>
<gene>
    <name evidence="2" type="ORF">Anapl_02341</name>
</gene>
<proteinExistence type="predicted"/>
<accession>R0L6E6</accession>
<dbReference type="EMBL" id="KB743111">
    <property type="protein sequence ID" value="EOB01199.1"/>
    <property type="molecule type" value="Genomic_DNA"/>
</dbReference>
<dbReference type="InterPro" id="IPR002589">
    <property type="entry name" value="Macro_dom"/>
</dbReference>
<dbReference type="InterPro" id="IPR043472">
    <property type="entry name" value="Macro_dom-like"/>
</dbReference>
<dbReference type="SUPFAM" id="SSF52949">
    <property type="entry name" value="Macro domain-like"/>
    <property type="match status" value="1"/>
</dbReference>
<evidence type="ECO:0000259" key="1">
    <source>
        <dbReference type="Pfam" id="PF01661"/>
    </source>
</evidence>
<dbReference type="Gene3D" id="3.40.220.10">
    <property type="entry name" value="Leucine Aminopeptidase, subunit E, domain 1"/>
    <property type="match status" value="1"/>
</dbReference>
<dbReference type="Pfam" id="PF01661">
    <property type="entry name" value="Macro"/>
    <property type="match status" value="1"/>
</dbReference>
<protein>
    <submittedName>
        <fullName evidence="2">MACRO domain-containing protein 2</fullName>
    </submittedName>
</protein>
<evidence type="ECO:0000313" key="2">
    <source>
        <dbReference type="EMBL" id="EOB01199.1"/>
    </source>
</evidence>
<dbReference type="Proteomes" id="UP000296049">
    <property type="component" value="Unassembled WGS sequence"/>
</dbReference>